<dbReference type="Proteomes" id="UP000031950">
    <property type="component" value="Unassembled WGS sequence"/>
</dbReference>
<dbReference type="InterPro" id="IPR027275">
    <property type="entry name" value="PRC-brl_dom"/>
</dbReference>
<proteinExistence type="predicted"/>
<comment type="caution">
    <text evidence="2">The sequence shown here is derived from an EMBL/GenBank/DDBJ whole genome shotgun (WGS) entry which is preliminary data.</text>
</comment>
<dbReference type="Pfam" id="PF05239">
    <property type="entry name" value="PRC"/>
    <property type="match status" value="1"/>
</dbReference>
<evidence type="ECO:0000313" key="3">
    <source>
        <dbReference type="Proteomes" id="UP000031950"/>
    </source>
</evidence>
<organism evidence="2 3">
    <name type="scientific">Jeotgalibacillus alimentarius</name>
    <dbReference type="NCBI Taxonomy" id="135826"/>
    <lineage>
        <taxon>Bacteria</taxon>
        <taxon>Bacillati</taxon>
        <taxon>Bacillota</taxon>
        <taxon>Bacilli</taxon>
        <taxon>Bacillales</taxon>
        <taxon>Caryophanaceae</taxon>
        <taxon>Jeotgalibacillus</taxon>
    </lineage>
</organism>
<dbReference type="STRING" id="135826.KP77_18960"/>
<gene>
    <name evidence="2" type="ORF">KP77_18960</name>
</gene>
<protein>
    <recommendedName>
        <fullName evidence="1">PRC-barrel domain-containing protein</fullName>
    </recommendedName>
</protein>
<dbReference type="RefSeq" id="WP_084218650.1">
    <property type="nucleotide sequence ID" value="NZ_JXRQ01000017.1"/>
</dbReference>
<dbReference type="PANTHER" id="PTHR40061">
    <property type="entry name" value="SPORULATION PROTEIN YLMC-RELATED"/>
    <property type="match status" value="1"/>
</dbReference>
<name>A0A0C2W1N9_9BACL</name>
<evidence type="ECO:0000259" key="1">
    <source>
        <dbReference type="Pfam" id="PF05239"/>
    </source>
</evidence>
<dbReference type="InterPro" id="IPR011033">
    <property type="entry name" value="PRC_barrel-like_sf"/>
</dbReference>
<dbReference type="NCBIfam" id="TIGR02888">
    <property type="entry name" value="spore_YlmC_YmxH"/>
    <property type="match status" value="1"/>
</dbReference>
<dbReference type="EMBL" id="JXRQ01000017">
    <property type="protein sequence ID" value="KIL50521.1"/>
    <property type="molecule type" value="Genomic_DNA"/>
</dbReference>
<dbReference type="PATRIC" id="fig|135826.4.peg.1891"/>
<dbReference type="OrthoDB" id="2468688at2"/>
<dbReference type="SUPFAM" id="SSF50346">
    <property type="entry name" value="PRC-barrel domain"/>
    <property type="match status" value="1"/>
</dbReference>
<accession>A0A0C2W1N9</accession>
<reference evidence="2 3" key="1">
    <citation type="submission" date="2015-01" db="EMBL/GenBank/DDBJ databases">
        <title>Genome sequence of Jeotgalibacillus alimentarius.</title>
        <authorList>
            <person name="Goh K.M."/>
            <person name="Chan K.-G."/>
            <person name="Yaakop A.S."/>
            <person name="Ee R."/>
            <person name="Gan H.M."/>
            <person name="Chan C.S."/>
        </authorList>
    </citation>
    <scope>NUCLEOTIDE SEQUENCE [LARGE SCALE GENOMIC DNA]</scope>
    <source>
        <strain evidence="2 3">YKJ-13</strain>
    </source>
</reference>
<feature type="domain" description="PRC-barrel" evidence="1">
    <location>
        <begin position="2"/>
        <end position="75"/>
    </location>
</feature>
<dbReference type="InterPro" id="IPR014238">
    <property type="entry name" value="Spore_YlmC/YmxH"/>
</dbReference>
<sequence length="94" mass="10766">MRMSELYRKEIIDINQAERMGVLGNADIEFDESTGEMINLLIPSGKSNPFNRAKEEYAIPWKNVHAVGKDLILIQSNHSQDDQQLHTIPENNDE</sequence>
<dbReference type="PANTHER" id="PTHR40061:SF2">
    <property type="entry name" value="PRC-BARREL DOMAIN-CONTAINING PROTEIN"/>
    <property type="match status" value="1"/>
</dbReference>
<dbReference type="Gene3D" id="2.30.30.240">
    <property type="entry name" value="PRC-barrel domain"/>
    <property type="match status" value="1"/>
</dbReference>
<evidence type="ECO:0000313" key="2">
    <source>
        <dbReference type="EMBL" id="KIL50521.1"/>
    </source>
</evidence>
<keyword evidence="3" id="KW-1185">Reference proteome</keyword>
<dbReference type="AlphaFoldDB" id="A0A0C2W1N9"/>